<evidence type="ECO:0000256" key="3">
    <source>
        <dbReference type="ARBA" id="ARBA00022691"/>
    </source>
</evidence>
<dbReference type="PIRSF" id="PIRSF027158">
    <property type="entry name" value="Lys_MTase_YDR198C_prd"/>
    <property type="match status" value="1"/>
</dbReference>
<evidence type="ECO:0000259" key="4">
    <source>
        <dbReference type="PROSITE" id="PS50280"/>
    </source>
</evidence>
<dbReference type="KEGG" id="yli:2908938"/>
<evidence type="ECO:0000256" key="1">
    <source>
        <dbReference type="ARBA" id="ARBA00022603"/>
    </source>
</evidence>
<dbReference type="eggNOG" id="KOG1337">
    <property type="taxonomic scope" value="Eukaryota"/>
</dbReference>
<evidence type="ECO:0000313" key="5">
    <source>
        <dbReference type="EMBL" id="AOW07494.1"/>
    </source>
</evidence>
<sequence length="402" mass="45228">MENSHVQLIEWITSNGGYISPKLEIRELPGRGRGLVVNDRVYPNERLIHLKLRQLLNYSSIHNAMVDGGHLSETEYRSMSAHQVLALFLVIQQSLGSKSDWKAFMGLLPDRKEGFLDVPLQWSKEDQDSLTPEGIVVLKKTLDTFEADYDKTKTFVAKYDSDPRDAYLWAWLCVNSRCLYFDLTLTTGKKDAQEVPDNITLAPYVDLINHSVESGPTHCQLKTSSIGFEILCGQRGYTADEEIFLCYGPRSNSVLLCEYGFTVPENPWDDVDISDALENTFLTKQHETVLREMGYYGEYTLLPDSISFRTQVAFAAIHFLQSAEPANARLLKLFVDGKLGTQRFQNTMKAGLRDILTTSAQETEAILASSAKLRSCVEILHQSRLKIIQSLLADLTSIVGAT</sequence>
<keyword evidence="3" id="KW-0949">S-adenosyl-L-methionine</keyword>
<dbReference type="RefSeq" id="XP_505686.3">
    <property type="nucleotide sequence ID" value="XM_505686.3"/>
</dbReference>
<dbReference type="EMBL" id="CP017558">
    <property type="protein sequence ID" value="AOW07494.1"/>
    <property type="molecule type" value="Genomic_DNA"/>
</dbReference>
<dbReference type="InterPro" id="IPR001214">
    <property type="entry name" value="SET_dom"/>
</dbReference>
<dbReference type="VEuPathDB" id="FungiDB:YALI1_F27812g"/>
<evidence type="ECO:0000256" key="2">
    <source>
        <dbReference type="ARBA" id="ARBA00022679"/>
    </source>
</evidence>
<dbReference type="PROSITE" id="PS50280">
    <property type="entry name" value="SET"/>
    <property type="match status" value="1"/>
</dbReference>
<evidence type="ECO:0000313" key="6">
    <source>
        <dbReference type="Proteomes" id="UP000182444"/>
    </source>
</evidence>
<dbReference type="Proteomes" id="UP000182444">
    <property type="component" value="Chromosome 1F"/>
</dbReference>
<dbReference type="InterPro" id="IPR050600">
    <property type="entry name" value="SETD3_SETD6_MTase"/>
</dbReference>
<dbReference type="InterPro" id="IPR016852">
    <property type="entry name" value="SET_MeTrfase"/>
</dbReference>
<accession>A0A1D8NPC5</accession>
<keyword evidence="2" id="KW-0808">Transferase</keyword>
<dbReference type="CDD" id="cd19177">
    <property type="entry name" value="SET_SETD4"/>
    <property type="match status" value="1"/>
</dbReference>
<dbReference type="AlphaFoldDB" id="A0A1D8NPC5"/>
<dbReference type="GO" id="GO:0016279">
    <property type="term" value="F:protein-lysine N-methyltransferase activity"/>
    <property type="evidence" value="ECO:0007669"/>
    <property type="project" value="InterPro"/>
</dbReference>
<name>A0A1D8NPC5_YARLL</name>
<dbReference type="InterPro" id="IPR044429">
    <property type="entry name" value="SETD4_SET"/>
</dbReference>
<dbReference type="OMA" id="WNDAIGM"/>
<reference evidence="5 6" key="1">
    <citation type="journal article" date="2016" name="PLoS ONE">
        <title>Sequence Assembly of Yarrowia lipolytica Strain W29/CLIB89 Shows Transposable Element Diversity.</title>
        <authorList>
            <person name="Magnan C."/>
            <person name="Yu J."/>
            <person name="Chang I."/>
            <person name="Jahn E."/>
            <person name="Kanomata Y."/>
            <person name="Wu J."/>
            <person name="Zeller M."/>
            <person name="Oakes M."/>
            <person name="Baldi P."/>
            <person name="Sandmeyer S."/>
        </authorList>
    </citation>
    <scope>NUCLEOTIDE SEQUENCE [LARGE SCALE GENOMIC DNA]</scope>
    <source>
        <strain evidence="6">CLIB89(W29)</strain>
    </source>
</reference>
<dbReference type="SUPFAM" id="SSF82199">
    <property type="entry name" value="SET domain"/>
    <property type="match status" value="1"/>
</dbReference>
<dbReference type="PANTHER" id="PTHR13271:SF47">
    <property type="entry name" value="ACTIN-HISTIDINE N-METHYLTRANSFERASE"/>
    <property type="match status" value="1"/>
</dbReference>
<dbReference type="PANTHER" id="PTHR13271">
    <property type="entry name" value="UNCHARACTERIZED PUTATIVE METHYLTRANSFERASE"/>
    <property type="match status" value="1"/>
</dbReference>
<dbReference type="GeneID" id="2908938"/>
<dbReference type="Gene3D" id="3.90.1410.10">
    <property type="entry name" value="set domain protein methyltransferase, domain 1"/>
    <property type="match status" value="1"/>
</dbReference>
<protein>
    <recommendedName>
        <fullName evidence="4">SET domain-containing protein</fullName>
    </recommendedName>
</protein>
<dbReference type="VEuPathDB" id="FungiDB:YALI0_F20944g"/>
<dbReference type="GO" id="GO:0032259">
    <property type="term" value="P:methylation"/>
    <property type="evidence" value="ECO:0007669"/>
    <property type="project" value="UniProtKB-KW"/>
</dbReference>
<proteinExistence type="predicted"/>
<dbReference type="InterPro" id="IPR046341">
    <property type="entry name" value="SET_dom_sf"/>
</dbReference>
<organism evidence="5 6">
    <name type="scientific">Yarrowia lipolytica</name>
    <name type="common">Candida lipolytica</name>
    <dbReference type="NCBI Taxonomy" id="4952"/>
    <lineage>
        <taxon>Eukaryota</taxon>
        <taxon>Fungi</taxon>
        <taxon>Dikarya</taxon>
        <taxon>Ascomycota</taxon>
        <taxon>Saccharomycotina</taxon>
        <taxon>Dipodascomycetes</taxon>
        <taxon>Dipodascales</taxon>
        <taxon>Dipodascales incertae sedis</taxon>
        <taxon>Yarrowia</taxon>
    </lineage>
</organism>
<keyword evidence="1" id="KW-0489">Methyltransferase</keyword>
<gene>
    <name evidence="5" type="ORF">YALI1_F27812g</name>
</gene>
<feature type="domain" description="SET" evidence="4">
    <location>
        <begin position="21"/>
        <end position="248"/>
    </location>
</feature>